<dbReference type="STRING" id="490189.SAMN02927903_03197"/>
<evidence type="ECO:0000259" key="1">
    <source>
        <dbReference type="Pfam" id="PF14300"/>
    </source>
</evidence>
<gene>
    <name evidence="2" type="ORF">SAMN02927903_03197</name>
</gene>
<dbReference type="Gene3D" id="1.20.1420.60">
    <property type="match status" value="1"/>
</dbReference>
<dbReference type="RefSeq" id="WP_091146850.1">
    <property type="nucleotide sequence ID" value="NZ_FMVF01000025.1"/>
</dbReference>
<proteinExistence type="predicted"/>
<dbReference type="InterPro" id="IPR025402">
    <property type="entry name" value="DMP19_C"/>
</dbReference>
<reference evidence="2 3" key="1">
    <citation type="submission" date="2016-10" db="EMBL/GenBank/DDBJ databases">
        <authorList>
            <person name="de Groot N.N."/>
        </authorList>
    </citation>
    <scope>NUCLEOTIDE SEQUENCE [LARGE SCALE GENOMIC DNA]</scope>
    <source>
        <strain evidence="2 3">CGMCC 1.7031</strain>
    </source>
</reference>
<feature type="domain" description="DNA mimic protein DMP19 C-terminal" evidence="1">
    <location>
        <begin position="44"/>
        <end position="157"/>
    </location>
</feature>
<dbReference type="EMBL" id="FMVF01000025">
    <property type="protein sequence ID" value="SCY97441.1"/>
    <property type="molecule type" value="Genomic_DNA"/>
</dbReference>
<dbReference type="OrthoDB" id="7989464at2"/>
<accession>A0A1G5KAX3</accession>
<keyword evidence="3" id="KW-1185">Reference proteome</keyword>
<name>A0A1G5KAX3_9FLAO</name>
<dbReference type="AlphaFoldDB" id="A0A1G5KAX3"/>
<organism evidence="2 3">
    <name type="scientific">Flavobacterium caeni</name>
    <dbReference type="NCBI Taxonomy" id="490189"/>
    <lineage>
        <taxon>Bacteria</taxon>
        <taxon>Pseudomonadati</taxon>
        <taxon>Bacteroidota</taxon>
        <taxon>Flavobacteriia</taxon>
        <taxon>Flavobacteriales</taxon>
        <taxon>Flavobacteriaceae</taxon>
        <taxon>Flavobacterium</taxon>
    </lineage>
</organism>
<evidence type="ECO:0000313" key="3">
    <source>
        <dbReference type="Proteomes" id="UP000199354"/>
    </source>
</evidence>
<dbReference type="Proteomes" id="UP000199354">
    <property type="component" value="Unassembled WGS sequence"/>
</dbReference>
<evidence type="ECO:0000313" key="2">
    <source>
        <dbReference type="EMBL" id="SCY97441.1"/>
    </source>
</evidence>
<dbReference type="Pfam" id="PF14300">
    <property type="entry name" value="DMP19"/>
    <property type="match status" value="1"/>
</dbReference>
<sequence>MNENLSNSDLIDFVYYEIACEKMKAIDFSNYAEWKKVVSEMALPIATVYRIGILNQQVMNGGFIQYFDNGYGIFAQETVEDFKRIGAHLSFEILNRCLTLINPKGYEAERFFELVSNQEYESYESLFTKELNELDRKYFNLDDDENLEDLLAAYLRQSQI</sequence>
<protein>
    <recommendedName>
        <fullName evidence="1">DNA mimic protein DMP19 C-terminal domain-containing protein</fullName>
    </recommendedName>
</protein>